<organism evidence="6 7">
    <name type="scientific">Pseudovibrio denitrificans</name>
    <dbReference type="NCBI Taxonomy" id="258256"/>
    <lineage>
        <taxon>Bacteria</taxon>
        <taxon>Pseudomonadati</taxon>
        <taxon>Pseudomonadota</taxon>
        <taxon>Alphaproteobacteria</taxon>
        <taxon>Hyphomicrobiales</taxon>
        <taxon>Stappiaceae</taxon>
        <taxon>Pseudovibrio</taxon>
    </lineage>
</organism>
<dbReference type="GO" id="GO:0003700">
    <property type="term" value="F:DNA-binding transcription factor activity"/>
    <property type="evidence" value="ECO:0007669"/>
    <property type="project" value="InterPro"/>
</dbReference>
<comment type="similarity">
    <text evidence="1">Belongs to the LysR transcriptional regulatory family.</text>
</comment>
<evidence type="ECO:0000313" key="6">
    <source>
        <dbReference type="EMBL" id="SFT83385.1"/>
    </source>
</evidence>
<dbReference type="EMBL" id="FPBD01000003">
    <property type="protein sequence ID" value="SFT83385.1"/>
    <property type="molecule type" value="Genomic_DNA"/>
</dbReference>
<accession>A0A1I7B8A7</accession>
<dbReference type="PANTHER" id="PTHR30537">
    <property type="entry name" value="HTH-TYPE TRANSCRIPTIONAL REGULATOR"/>
    <property type="match status" value="1"/>
</dbReference>
<dbReference type="InterPro" id="IPR036388">
    <property type="entry name" value="WH-like_DNA-bd_sf"/>
</dbReference>
<keyword evidence="3" id="KW-0238">DNA-binding</keyword>
<dbReference type="FunFam" id="1.10.10.10:FF:000001">
    <property type="entry name" value="LysR family transcriptional regulator"/>
    <property type="match status" value="1"/>
</dbReference>
<reference evidence="7" key="1">
    <citation type="submission" date="2016-10" db="EMBL/GenBank/DDBJ databases">
        <authorList>
            <person name="Varghese N."/>
            <person name="Submissions S."/>
        </authorList>
    </citation>
    <scope>NUCLEOTIDE SEQUENCE [LARGE SCALE GENOMIC DNA]</scope>
    <source>
        <strain evidence="7">DSM 17465</strain>
    </source>
</reference>
<dbReference type="InterPro" id="IPR058163">
    <property type="entry name" value="LysR-type_TF_proteobact-type"/>
</dbReference>
<feature type="domain" description="HTH lysR-type" evidence="5">
    <location>
        <begin position="1"/>
        <end position="57"/>
    </location>
</feature>
<dbReference type="Gene3D" id="1.10.10.10">
    <property type="entry name" value="Winged helix-like DNA-binding domain superfamily/Winged helix DNA-binding domain"/>
    <property type="match status" value="1"/>
</dbReference>
<dbReference type="GO" id="GO:0006351">
    <property type="term" value="P:DNA-templated transcription"/>
    <property type="evidence" value="ECO:0007669"/>
    <property type="project" value="TreeGrafter"/>
</dbReference>
<name>A0A1I7B8A7_9HYPH</name>
<dbReference type="PANTHER" id="PTHR30537:SF5">
    <property type="entry name" value="HTH-TYPE TRANSCRIPTIONAL ACTIVATOR TTDR-RELATED"/>
    <property type="match status" value="1"/>
</dbReference>
<dbReference type="Proteomes" id="UP000183371">
    <property type="component" value="Unassembled WGS sequence"/>
</dbReference>
<dbReference type="InterPro" id="IPR000847">
    <property type="entry name" value="LysR_HTH_N"/>
</dbReference>
<dbReference type="SUPFAM" id="SSF53850">
    <property type="entry name" value="Periplasmic binding protein-like II"/>
    <property type="match status" value="1"/>
</dbReference>
<dbReference type="InterPro" id="IPR036390">
    <property type="entry name" value="WH_DNA-bd_sf"/>
</dbReference>
<evidence type="ECO:0000313" key="7">
    <source>
        <dbReference type="Proteomes" id="UP000183371"/>
    </source>
</evidence>
<dbReference type="Pfam" id="PF03466">
    <property type="entry name" value="LysR_substrate"/>
    <property type="match status" value="1"/>
</dbReference>
<evidence type="ECO:0000256" key="3">
    <source>
        <dbReference type="ARBA" id="ARBA00023125"/>
    </source>
</evidence>
<sequence>MMKRIAYFNAVMEEQSITEASRRFDLQPSSISRQIASLEEELGVRLLNRNTRKVSPTEAGLRFYSYSRQILSDLDEAKRAISDLQQEPQGTLTISSTVGFGETVVLPLVPAFMSEYPKLKIKVELTERVVDLIEEGVDVAIRSGTLADSSLIARHLLPNNFIICASPTYLKQAGTPETPQDLTEHRAIKYGYAGWANWFQISDKIERLTLSDTLETNSVNGQKQLILNHGGLALIPHWAVRRELATGELVQVLPDLTFSPHGQQTSTYAIYLKRELISPKIKVFMDYITKSIRTAS</sequence>
<evidence type="ECO:0000256" key="1">
    <source>
        <dbReference type="ARBA" id="ARBA00009437"/>
    </source>
</evidence>
<protein>
    <submittedName>
        <fullName evidence="6">Transcriptional regulator, LysR family</fullName>
    </submittedName>
</protein>
<keyword evidence="7" id="KW-1185">Reference proteome</keyword>
<keyword evidence="2" id="KW-0805">Transcription regulation</keyword>
<dbReference type="InterPro" id="IPR005119">
    <property type="entry name" value="LysR_subst-bd"/>
</dbReference>
<evidence type="ECO:0000256" key="4">
    <source>
        <dbReference type="ARBA" id="ARBA00023163"/>
    </source>
</evidence>
<dbReference type="PROSITE" id="PS50931">
    <property type="entry name" value="HTH_LYSR"/>
    <property type="match status" value="1"/>
</dbReference>
<dbReference type="AlphaFoldDB" id="A0A1I7B8A7"/>
<dbReference type="Gene3D" id="3.40.190.290">
    <property type="match status" value="1"/>
</dbReference>
<evidence type="ECO:0000259" key="5">
    <source>
        <dbReference type="PROSITE" id="PS50931"/>
    </source>
</evidence>
<dbReference type="SUPFAM" id="SSF46785">
    <property type="entry name" value="Winged helix' DNA-binding domain"/>
    <property type="match status" value="1"/>
</dbReference>
<dbReference type="Pfam" id="PF00126">
    <property type="entry name" value="HTH_1"/>
    <property type="match status" value="1"/>
</dbReference>
<gene>
    <name evidence="6" type="ORF">SAMN05444141_103752</name>
</gene>
<evidence type="ECO:0000256" key="2">
    <source>
        <dbReference type="ARBA" id="ARBA00023015"/>
    </source>
</evidence>
<dbReference type="RefSeq" id="WP_083416888.1">
    <property type="nucleotide sequence ID" value="NZ_FPBD01000003.1"/>
</dbReference>
<dbReference type="CDD" id="cd08422">
    <property type="entry name" value="PBP2_CrgA_like"/>
    <property type="match status" value="1"/>
</dbReference>
<dbReference type="GO" id="GO:0043565">
    <property type="term" value="F:sequence-specific DNA binding"/>
    <property type="evidence" value="ECO:0007669"/>
    <property type="project" value="TreeGrafter"/>
</dbReference>
<keyword evidence="4" id="KW-0804">Transcription</keyword>
<proteinExistence type="inferred from homology"/>